<comment type="caution">
    <text evidence="2">The sequence shown here is derived from an EMBL/GenBank/DDBJ whole genome shotgun (WGS) entry which is preliminary data.</text>
</comment>
<dbReference type="RefSeq" id="WP_241552274.1">
    <property type="nucleotide sequence ID" value="NZ_JANCNS010000003.1"/>
</dbReference>
<dbReference type="EMBL" id="JANCNS010000003">
    <property type="protein sequence ID" value="MCP9201415.1"/>
    <property type="molecule type" value="Genomic_DNA"/>
</dbReference>
<gene>
    <name evidence="2" type="ORF">MKO06_16005</name>
</gene>
<proteinExistence type="predicted"/>
<feature type="region of interest" description="Disordered" evidence="1">
    <location>
        <begin position="19"/>
        <end position="64"/>
    </location>
</feature>
<evidence type="ECO:0000313" key="2">
    <source>
        <dbReference type="EMBL" id="MCP9201415.1"/>
    </source>
</evidence>
<reference evidence="2" key="1">
    <citation type="submission" date="2022-07" db="EMBL/GenBank/DDBJ databases">
        <title>Gramela sediminis sp. nov., isolated from deep-sea sediment of the Indian Ocean.</title>
        <authorList>
            <person name="Shi H."/>
        </authorList>
    </citation>
    <scope>NUCLEOTIDE SEQUENCE</scope>
    <source>
        <strain evidence="2">GC03-9</strain>
    </source>
</reference>
<protein>
    <submittedName>
        <fullName evidence="2">Uncharacterized protein</fullName>
    </submittedName>
</protein>
<sequence>MLLIFSCLLLSFTSCKDAENSKTETSDAIEQQQKSEKKIDRYSSSEKNDPEPSTADEEPEAETNNSILAGRYKKDGHPEDANCNCYCLDIQLNATSELCLADGELYVNGRFEKDGDKINIYYAGKSARTENSDIPWDQFEKNRPIAILSPEANGMSLDWIGFTINGEIAVDYALYGKKTLEGTYNKL</sequence>
<evidence type="ECO:0000313" key="3">
    <source>
        <dbReference type="Proteomes" id="UP001155280"/>
    </source>
</evidence>
<accession>A0A9X2RDQ5</accession>
<feature type="compositionally biased region" description="Basic and acidic residues" evidence="1">
    <location>
        <begin position="33"/>
        <end position="50"/>
    </location>
</feature>
<evidence type="ECO:0000256" key="1">
    <source>
        <dbReference type="SAM" id="MobiDB-lite"/>
    </source>
</evidence>
<dbReference type="Proteomes" id="UP001155280">
    <property type="component" value="Unassembled WGS sequence"/>
</dbReference>
<name>A0A9X2RDQ5_9FLAO</name>
<organism evidence="2 3">
    <name type="scientific">Christiangramia oceanisediminis</name>
    <dbReference type="NCBI Taxonomy" id="2920386"/>
    <lineage>
        <taxon>Bacteria</taxon>
        <taxon>Pseudomonadati</taxon>
        <taxon>Bacteroidota</taxon>
        <taxon>Flavobacteriia</taxon>
        <taxon>Flavobacteriales</taxon>
        <taxon>Flavobacteriaceae</taxon>
        <taxon>Christiangramia</taxon>
    </lineage>
</organism>
<dbReference type="AlphaFoldDB" id="A0A9X2RDQ5"/>
<keyword evidence="3" id="KW-1185">Reference proteome</keyword>